<dbReference type="SUPFAM" id="SSF53448">
    <property type="entry name" value="Nucleotide-diphospho-sugar transferases"/>
    <property type="match status" value="2"/>
</dbReference>
<proteinExistence type="predicted"/>
<dbReference type="Gene3D" id="3.90.550.10">
    <property type="entry name" value="Spore Coat Polysaccharide Biosynthesis Protein SpsA, Chain A"/>
    <property type="match status" value="2"/>
</dbReference>
<name>A0A7W5XKH4_9MICC</name>
<dbReference type="Proteomes" id="UP000547528">
    <property type="component" value="Unassembled WGS sequence"/>
</dbReference>
<keyword evidence="4" id="KW-1185">Reference proteome</keyword>
<dbReference type="PANTHER" id="PTHR22916">
    <property type="entry name" value="GLYCOSYLTRANSFERASE"/>
    <property type="match status" value="1"/>
</dbReference>
<dbReference type="InterPro" id="IPR001173">
    <property type="entry name" value="Glyco_trans_2-like"/>
</dbReference>
<feature type="region of interest" description="Disordered" evidence="1">
    <location>
        <begin position="1"/>
        <end position="20"/>
    </location>
</feature>
<evidence type="ECO:0000313" key="3">
    <source>
        <dbReference type="EMBL" id="MBB3667592.1"/>
    </source>
</evidence>
<organism evidence="3 4">
    <name type="scientific">Garicola koreensis</name>
    <dbReference type="NCBI Taxonomy" id="1262554"/>
    <lineage>
        <taxon>Bacteria</taxon>
        <taxon>Bacillati</taxon>
        <taxon>Actinomycetota</taxon>
        <taxon>Actinomycetes</taxon>
        <taxon>Micrococcales</taxon>
        <taxon>Micrococcaceae</taxon>
        <taxon>Garicola</taxon>
    </lineage>
</organism>
<protein>
    <submittedName>
        <fullName evidence="3">Glycosyltransferase involved in cell wall biosynthesis</fullName>
    </submittedName>
</protein>
<evidence type="ECO:0000256" key="1">
    <source>
        <dbReference type="SAM" id="MobiDB-lite"/>
    </source>
</evidence>
<dbReference type="RefSeq" id="WP_183358008.1">
    <property type="nucleotide sequence ID" value="NZ_JACIBT010000002.1"/>
</dbReference>
<accession>A0A7W5XKH4</accession>
<evidence type="ECO:0000313" key="4">
    <source>
        <dbReference type="Proteomes" id="UP000547528"/>
    </source>
</evidence>
<dbReference type="AlphaFoldDB" id="A0A7W5XKH4"/>
<dbReference type="Pfam" id="PF00535">
    <property type="entry name" value="Glycos_transf_2"/>
    <property type="match status" value="1"/>
</dbReference>
<dbReference type="EMBL" id="JACIBT010000002">
    <property type="protein sequence ID" value="MBB3667592.1"/>
    <property type="molecule type" value="Genomic_DNA"/>
</dbReference>
<feature type="domain" description="Glycosyltransferase 2-like" evidence="2">
    <location>
        <begin position="96"/>
        <end position="202"/>
    </location>
</feature>
<dbReference type="InterPro" id="IPR029044">
    <property type="entry name" value="Nucleotide-diphossugar_trans"/>
</dbReference>
<dbReference type="PANTHER" id="PTHR22916:SF3">
    <property type="entry name" value="UDP-GLCNAC:BETAGAL BETA-1,3-N-ACETYLGLUCOSAMINYLTRANSFERASE-LIKE PROTEIN 1"/>
    <property type="match status" value="1"/>
</dbReference>
<keyword evidence="3" id="KW-0808">Transferase</keyword>
<reference evidence="3 4" key="1">
    <citation type="submission" date="2020-08" db="EMBL/GenBank/DDBJ databases">
        <title>Sequencing the genomes of 1000 actinobacteria strains.</title>
        <authorList>
            <person name="Klenk H.-P."/>
        </authorList>
    </citation>
    <scope>NUCLEOTIDE SEQUENCE [LARGE SCALE GENOMIC DNA]</scope>
    <source>
        <strain evidence="3 4">DSM 28238</strain>
    </source>
</reference>
<evidence type="ECO:0000259" key="2">
    <source>
        <dbReference type="Pfam" id="PF00535"/>
    </source>
</evidence>
<sequence length="623" mass="70558">MERDPEGEMENSLVQQARKQLDRGEYSEALKTYLLLENEHNTGLFRGNITLCRERLRRADSARRSVGDPVPIQDIYRTVAAGEAQNPRVTRGPLVSVIVTAHNTEKYIESSLESLKAQTYQDLEIIVVSDASTDCTDTILERVRRATSGIKVYRLAANLGTYYAKNFGIRMSSGEYIFFQDSDDVSHHDRIAYGMGAFLSNPGIRVVRSQYSRVDPTEGLVVRINGVVSKLGLITLGIRREIFDEVGLFNCTTKASDDEMFNRLKAKYDRASIRDVKLPLYYNTMREGSLFADMVKWDGSHSIDQNPSPSRAEYARTFSELHTDVAPESLPEVFSFPRVRDALPVPCDMTKLPNPEIPVVVNVCSIPSRARSLRTVVESLAPQCDRICVYLDGYENTPPFLHEYGSQVKVRHSSEHPGLRDNGKFIELDRIVGEGAECYYFTVDDDIHYPPDYVAHMLLKLKEYDESVVAGAHGVIMKRWPKGYFSDQRLVFSFTKGLERDKAVNLLGTGTMAFRSSVLSEFSLKWLENAGMADIYWAVICRNRQIPLVCVERHAGWMRDLGSSGETLYQEFRGRDPIQAETVISNAPWSYASIAESLECSFSDRRVIEFLLPSLQFHHELLD</sequence>
<comment type="caution">
    <text evidence="3">The sequence shown here is derived from an EMBL/GenBank/DDBJ whole genome shotgun (WGS) entry which is preliminary data.</text>
</comment>
<dbReference type="GO" id="GO:0016758">
    <property type="term" value="F:hexosyltransferase activity"/>
    <property type="evidence" value="ECO:0007669"/>
    <property type="project" value="UniProtKB-ARBA"/>
</dbReference>
<gene>
    <name evidence="3" type="ORF">FHX47_001211</name>
</gene>
<dbReference type="CDD" id="cd00761">
    <property type="entry name" value="Glyco_tranf_GTA_type"/>
    <property type="match status" value="2"/>
</dbReference>